<accession>A0A1Y6LQA7</accession>
<name>A0A1Y6LQA7_ZYMTR</name>
<proteinExistence type="predicted"/>
<dbReference type="AlphaFoldDB" id="A0A1Y6LQA7"/>
<dbReference type="Proteomes" id="UP000215453">
    <property type="component" value="Chromosome 7"/>
</dbReference>
<evidence type="ECO:0000313" key="2">
    <source>
        <dbReference type="EMBL" id="SMY26582.1"/>
    </source>
</evidence>
<gene>
    <name evidence="2" type="ORF">ZT1A5_G8025</name>
</gene>
<feature type="region of interest" description="Disordered" evidence="1">
    <location>
        <begin position="1"/>
        <end position="22"/>
    </location>
</feature>
<organism evidence="2 3">
    <name type="scientific">Zymoseptoria tritici ST99CH_1A5</name>
    <dbReference type="NCBI Taxonomy" id="1276529"/>
    <lineage>
        <taxon>Eukaryota</taxon>
        <taxon>Fungi</taxon>
        <taxon>Dikarya</taxon>
        <taxon>Ascomycota</taxon>
        <taxon>Pezizomycotina</taxon>
        <taxon>Dothideomycetes</taxon>
        <taxon>Dothideomycetidae</taxon>
        <taxon>Mycosphaerellales</taxon>
        <taxon>Mycosphaerellaceae</taxon>
        <taxon>Zymoseptoria</taxon>
    </lineage>
</organism>
<protein>
    <submittedName>
        <fullName evidence="2">Uncharacterized protein</fullName>
    </submittedName>
</protein>
<evidence type="ECO:0000256" key="1">
    <source>
        <dbReference type="SAM" id="MobiDB-lite"/>
    </source>
</evidence>
<sequence>MADYQGYTRNDDEGGLRPPPHIHQSHEYYEALRHQEPPEMILLQRLSETECIARKPIKVAWMFRVKACSEMWFLGSRSALSAVVRAVSGPGFRAPRLNA</sequence>
<evidence type="ECO:0000313" key="3">
    <source>
        <dbReference type="Proteomes" id="UP000215453"/>
    </source>
</evidence>
<dbReference type="EMBL" id="LT882682">
    <property type="protein sequence ID" value="SMY26582.1"/>
    <property type="molecule type" value="Genomic_DNA"/>
</dbReference>
<reference evidence="2 3" key="1">
    <citation type="submission" date="2016-10" db="EMBL/GenBank/DDBJ databases">
        <authorList>
            <person name="Varghese N."/>
        </authorList>
    </citation>
    <scope>NUCLEOTIDE SEQUENCE [LARGE SCALE GENOMIC DNA]</scope>
</reference>